<gene>
    <name evidence="1" type="ORF">IAA60_00770</name>
</gene>
<organism evidence="1 2">
    <name type="scientific">Candidatus Ornithomonoglobus intestinigallinarum</name>
    <dbReference type="NCBI Taxonomy" id="2840894"/>
    <lineage>
        <taxon>Bacteria</taxon>
        <taxon>Bacillati</taxon>
        <taxon>Bacillota</taxon>
        <taxon>Clostridia</taxon>
        <taxon>Candidatus Ornithomonoglobus</taxon>
    </lineage>
</organism>
<comment type="caution">
    <text evidence="1">The sequence shown here is derived from an EMBL/GenBank/DDBJ whole genome shotgun (WGS) entry which is preliminary data.</text>
</comment>
<protein>
    <submittedName>
        <fullName evidence="1">Uncharacterized protein</fullName>
    </submittedName>
</protein>
<accession>A0A9D1H0Q1</accession>
<dbReference type="Proteomes" id="UP000824165">
    <property type="component" value="Unassembled WGS sequence"/>
</dbReference>
<reference evidence="1" key="2">
    <citation type="journal article" date="2021" name="PeerJ">
        <title>Extensive microbial diversity within the chicken gut microbiome revealed by metagenomics and culture.</title>
        <authorList>
            <person name="Gilroy R."/>
            <person name="Ravi A."/>
            <person name="Getino M."/>
            <person name="Pursley I."/>
            <person name="Horton D.L."/>
            <person name="Alikhan N.F."/>
            <person name="Baker D."/>
            <person name="Gharbi K."/>
            <person name="Hall N."/>
            <person name="Watson M."/>
            <person name="Adriaenssens E.M."/>
            <person name="Foster-Nyarko E."/>
            <person name="Jarju S."/>
            <person name="Secka A."/>
            <person name="Antonio M."/>
            <person name="Oren A."/>
            <person name="Chaudhuri R.R."/>
            <person name="La Ragione R."/>
            <person name="Hildebrand F."/>
            <person name="Pallen M.J."/>
        </authorList>
    </citation>
    <scope>NUCLEOTIDE SEQUENCE</scope>
    <source>
        <strain evidence="1">CHK181-108</strain>
    </source>
</reference>
<name>A0A9D1H0Q1_9FIRM</name>
<dbReference type="EMBL" id="DVLU01000006">
    <property type="protein sequence ID" value="HIT84415.1"/>
    <property type="molecule type" value="Genomic_DNA"/>
</dbReference>
<sequence length="80" mass="9700">MKDFQRFSFRERKRELQLFPCARALSLPCENYCSTAALKNQLRILIILPFYYSFFEVFKKTTVLTKVKPRAFYTREMLVF</sequence>
<dbReference type="AlphaFoldDB" id="A0A9D1H0Q1"/>
<evidence type="ECO:0000313" key="1">
    <source>
        <dbReference type="EMBL" id="HIT84415.1"/>
    </source>
</evidence>
<proteinExistence type="predicted"/>
<evidence type="ECO:0000313" key="2">
    <source>
        <dbReference type="Proteomes" id="UP000824165"/>
    </source>
</evidence>
<reference evidence="1" key="1">
    <citation type="submission" date="2020-10" db="EMBL/GenBank/DDBJ databases">
        <authorList>
            <person name="Gilroy R."/>
        </authorList>
    </citation>
    <scope>NUCLEOTIDE SEQUENCE</scope>
    <source>
        <strain evidence="1">CHK181-108</strain>
    </source>
</reference>